<name>A0A099NVB8_PICKU</name>
<accession>A0A099NVB8</accession>
<gene>
    <name evidence="1" type="ORF">JL09_g4983</name>
</gene>
<reference evidence="2" key="1">
    <citation type="journal article" date="2014" name="Microb. Cell Fact.">
        <title>Exploiting Issatchenkia orientalis SD108 for succinic acid production.</title>
        <authorList>
            <person name="Xiao H."/>
            <person name="Shao Z."/>
            <person name="Jiang Y."/>
            <person name="Dole S."/>
            <person name="Zhao H."/>
        </authorList>
    </citation>
    <scope>NUCLEOTIDE SEQUENCE [LARGE SCALE GENOMIC DNA]</scope>
    <source>
        <strain evidence="2">SD108</strain>
    </source>
</reference>
<dbReference type="HOGENOM" id="CLU_3392451_0_0_1"/>
<protein>
    <submittedName>
        <fullName evidence="1">Uncharacterized protein</fullName>
    </submittedName>
</protein>
<evidence type="ECO:0000313" key="2">
    <source>
        <dbReference type="Proteomes" id="UP000029867"/>
    </source>
</evidence>
<comment type="caution">
    <text evidence="1">The sequence shown here is derived from an EMBL/GenBank/DDBJ whole genome shotgun (WGS) entry which is preliminary data.</text>
</comment>
<dbReference type="Proteomes" id="UP000029867">
    <property type="component" value="Unassembled WGS sequence"/>
</dbReference>
<dbReference type="AlphaFoldDB" id="A0A099NVB8"/>
<evidence type="ECO:0000313" key="1">
    <source>
        <dbReference type="EMBL" id="KGK35867.1"/>
    </source>
</evidence>
<sequence>MLGLSLNLIKLANLSILFATKFSLKSGCDTKK</sequence>
<organism evidence="1 2">
    <name type="scientific">Pichia kudriavzevii</name>
    <name type="common">Yeast</name>
    <name type="synonym">Issatchenkia orientalis</name>
    <dbReference type="NCBI Taxonomy" id="4909"/>
    <lineage>
        <taxon>Eukaryota</taxon>
        <taxon>Fungi</taxon>
        <taxon>Dikarya</taxon>
        <taxon>Ascomycota</taxon>
        <taxon>Saccharomycotina</taxon>
        <taxon>Pichiomycetes</taxon>
        <taxon>Pichiales</taxon>
        <taxon>Pichiaceae</taxon>
        <taxon>Pichia</taxon>
    </lineage>
</organism>
<proteinExistence type="predicted"/>
<dbReference type="EMBL" id="JQFK01000286">
    <property type="protein sequence ID" value="KGK35867.1"/>
    <property type="molecule type" value="Genomic_DNA"/>
</dbReference>